<dbReference type="InterPro" id="IPR001002">
    <property type="entry name" value="Chitin-bd_1"/>
</dbReference>
<proteinExistence type="predicted"/>
<dbReference type="GO" id="GO:0008061">
    <property type="term" value="F:chitin binding"/>
    <property type="evidence" value="ECO:0007669"/>
    <property type="project" value="UniProtKB-UniRule"/>
</dbReference>
<keyword evidence="2" id="KW-1015">Disulfide bond</keyword>
<dbReference type="PROSITE" id="PS50941">
    <property type="entry name" value="CHIT_BIND_I_2"/>
    <property type="match status" value="1"/>
</dbReference>
<dbReference type="Gene3D" id="3.30.60.10">
    <property type="entry name" value="Endochitinase-like"/>
    <property type="match status" value="1"/>
</dbReference>
<feature type="chain" id="PRO_5025442300" description="Chitin-binding type-1 domain-containing protein" evidence="3">
    <location>
        <begin position="20"/>
        <end position="336"/>
    </location>
</feature>
<evidence type="ECO:0000256" key="3">
    <source>
        <dbReference type="SAM" id="SignalP"/>
    </source>
</evidence>
<gene>
    <name evidence="5" type="ORF">CC86DRAFT_386540</name>
</gene>
<keyword evidence="3" id="KW-0732">Signal</keyword>
<evidence type="ECO:0000313" key="5">
    <source>
        <dbReference type="EMBL" id="KAF2820967.1"/>
    </source>
</evidence>
<evidence type="ECO:0000256" key="2">
    <source>
        <dbReference type="PROSITE-ProRule" id="PRU00261"/>
    </source>
</evidence>
<feature type="signal peptide" evidence="3">
    <location>
        <begin position="1"/>
        <end position="19"/>
    </location>
</feature>
<name>A0A6A6ZL60_9PLEO</name>
<evidence type="ECO:0000313" key="6">
    <source>
        <dbReference type="Proteomes" id="UP000799424"/>
    </source>
</evidence>
<evidence type="ECO:0000256" key="1">
    <source>
        <dbReference type="ARBA" id="ARBA00022669"/>
    </source>
</evidence>
<dbReference type="InterPro" id="IPR036861">
    <property type="entry name" value="Endochitinase-like_sf"/>
</dbReference>
<dbReference type="SUPFAM" id="SSF57016">
    <property type="entry name" value="Plant lectins/antimicrobial peptides"/>
    <property type="match status" value="1"/>
</dbReference>
<comment type="caution">
    <text evidence="2">Lacks conserved residue(s) required for the propagation of feature annotation.</text>
</comment>
<dbReference type="EMBL" id="MU006238">
    <property type="protein sequence ID" value="KAF2820967.1"/>
    <property type="molecule type" value="Genomic_DNA"/>
</dbReference>
<protein>
    <recommendedName>
        <fullName evidence="4">Chitin-binding type-1 domain-containing protein</fullName>
    </recommendedName>
</protein>
<organism evidence="5 6">
    <name type="scientific">Ophiobolus disseminans</name>
    <dbReference type="NCBI Taxonomy" id="1469910"/>
    <lineage>
        <taxon>Eukaryota</taxon>
        <taxon>Fungi</taxon>
        <taxon>Dikarya</taxon>
        <taxon>Ascomycota</taxon>
        <taxon>Pezizomycotina</taxon>
        <taxon>Dothideomycetes</taxon>
        <taxon>Pleosporomycetidae</taxon>
        <taxon>Pleosporales</taxon>
        <taxon>Pleosporineae</taxon>
        <taxon>Phaeosphaeriaceae</taxon>
        <taxon>Ophiobolus</taxon>
    </lineage>
</organism>
<feature type="disulfide bond" evidence="2">
    <location>
        <begin position="49"/>
        <end position="63"/>
    </location>
</feature>
<keyword evidence="1 2" id="KW-0147">Chitin-binding</keyword>
<reference evidence="5" key="1">
    <citation type="journal article" date="2020" name="Stud. Mycol.">
        <title>101 Dothideomycetes genomes: a test case for predicting lifestyles and emergence of pathogens.</title>
        <authorList>
            <person name="Haridas S."/>
            <person name="Albert R."/>
            <person name="Binder M."/>
            <person name="Bloem J."/>
            <person name="Labutti K."/>
            <person name="Salamov A."/>
            <person name="Andreopoulos B."/>
            <person name="Baker S."/>
            <person name="Barry K."/>
            <person name="Bills G."/>
            <person name="Bluhm B."/>
            <person name="Cannon C."/>
            <person name="Castanera R."/>
            <person name="Culley D."/>
            <person name="Daum C."/>
            <person name="Ezra D."/>
            <person name="Gonzalez J."/>
            <person name="Henrissat B."/>
            <person name="Kuo A."/>
            <person name="Liang C."/>
            <person name="Lipzen A."/>
            <person name="Lutzoni F."/>
            <person name="Magnuson J."/>
            <person name="Mondo S."/>
            <person name="Nolan M."/>
            <person name="Ohm R."/>
            <person name="Pangilinan J."/>
            <person name="Park H.-J."/>
            <person name="Ramirez L."/>
            <person name="Alfaro M."/>
            <person name="Sun H."/>
            <person name="Tritt A."/>
            <person name="Yoshinaga Y."/>
            <person name="Zwiers L.-H."/>
            <person name="Turgeon B."/>
            <person name="Goodwin S."/>
            <person name="Spatafora J."/>
            <person name="Crous P."/>
            <person name="Grigoriev I."/>
        </authorList>
    </citation>
    <scope>NUCLEOTIDE SEQUENCE</scope>
    <source>
        <strain evidence="5">CBS 113818</strain>
    </source>
</reference>
<sequence length="336" mass="35772">MVHLTNLAMTLMLSLSAHAGDKRVFRPNTCGLNASGQSCIKQNQNWGSCCSAKGECGYTDVYCLSSLGCQKDFGSCWTLEAQQEVSRDGRCEPGVPLNICVGSGHGDCCSKYGYCEACLRNQSSNSAKYNRTLDVAPRRVQSSFGSSQTPSSSACSCPVAFASSSSTPTPASTSCPSSTASTYPGILNPGFESGDIAGWDLLMWSTNSSGASRTSQRNPRNGTFSFLARGQPLGEVAHFELSQHISIAPNQAHVFKISTRQEGSKICSMVFWLGNTTALGVDTPEKNWKNLTFPVSAATVGSGENTKLAMACHCYRGYGEAMVFLDDITLTPVAKC</sequence>
<dbReference type="AlphaFoldDB" id="A0A6A6ZL60"/>
<feature type="domain" description="Chitin-binding type-1" evidence="4">
    <location>
        <begin position="27"/>
        <end position="78"/>
    </location>
</feature>
<accession>A0A6A6ZL60</accession>
<dbReference type="Gene3D" id="2.60.120.260">
    <property type="entry name" value="Galactose-binding domain-like"/>
    <property type="match status" value="1"/>
</dbReference>
<dbReference type="Proteomes" id="UP000799424">
    <property type="component" value="Unassembled WGS sequence"/>
</dbReference>
<keyword evidence="6" id="KW-1185">Reference proteome</keyword>
<evidence type="ECO:0000259" key="4">
    <source>
        <dbReference type="PROSITE" id="PS50941"/>
    </source>
</evidence>
<dbReference type="OrthoDB" id="1193027at2759"/>